<sequence>MSEFYLMNKEIPVLLFSDKLDMNGDYPIKESFHKEKIPYILKHDIGGLKDWFRSRVIPANRNHLEKLIESLDFKEKPTALDYLKLNNGFSLNDSYWIKPLDSKDMYPLDLCWTKYNLYDNKFEESLGLITFFGNNTSLGGTVNTPKVSSPELTTQGVMNKAWRRIENKLLLYKRGNVGAANLDKEHFAEGISSEIGRLLKLNCIPYWTDTWHKQNCSVCNIFTTKNRGYLPVRYFLESIEPNKKKWGFQNVTEWIPKEFRQDFLDMIVFDYIIENRDRHLGNFGFIIDNNTQKILSFAPLFDQGYSLMSNAMEYDFDRDLIEYSESHPSFLLENKILGKYVIEKNKPRYKHWTKILRLNIDNIEWFNCPDWYRKGIKKLILSRCDMIDSI</sequence>
<comment type="caution">
    <text evidence="1">The sequence shown here is derived from an EMBL/GenBank/DDBJ whole genome shotgun (WGS) entry which is preliminary data.</text>
</comment>
<evidence type="ECO:0000313" key="2">
    <source>
        <dbReference type="Proteomes" id="UP000030014"/>
    </source>
</evidence>
<dbReference type="EMBL" id="JDRY01000172">
    <property type="protein sequence ID" value="KGM93185.1"/>
    <property type="molecule type" value="Genomic_DNA"/>
</dbReference>
<gene>
    <name evidence="1" type="ORF">Z955_15810</name>
</gene>
<dbReference type="RefSeq" id="WP_039260244.1">
    <property type="nucleotide sequence ID" value="NZ_JDRY01000172.1"/>
</dbReference>
<dbReference type="Gene3D" id="1.10.1070.20">
    <property type="match status" value="1"/>
</dbReference>
<reference evidence="1 2" key="1">
    <citation type="submission" date="2014-01" db="EMBL/GenBank/DDBJ databases">
        <title>Plasmidome dynamics in the species complex Clostridium novyi sensu lato converts strains of independent lineages into distinctly different pathogens.</title>
        <authorList>
            <person name="Skarin H."/>
            <person name="Segerman B."/>
        </authorList>
    </citation>
    <scope>NUCLEOTIDE SEQUENCE [LARGE SCALE GENOMIC DNA]</scope>
    <source>
        <strain evidence="1 2">DC5</strain>
    </source>
</reference>
<dbReference type="Proteomes" id="UP000030014">
    <property type="component" value="Unassembled WGS sequence"/>
</dbReference>
<organism evidence="1 2">
    <name type="scientific">Clostridium botulinum C/D str. DC5</name>
    <dbReference type="NCBI Taxonomy" id="1443128"/>
    <lineage>
        <taxon>Bacteria</taxon>
        <taxon>Bacillati</taxon>
        <taxon>Bacillota</taxon>
        <taxon>Clostridia</taxon>
        <taxon>Eubacteriales</taxon>
        <taxon>Clostridiaceae</taxon>
        <taxon>Clostridium</taxon>
    </lineage>
</organism>
<evidence type="ECO:0000313" key="1">
    <source>
        <dbReference type="EMBL" id="KGM93185.1"/>
    </source>
</evidence>
<accession>A0A0A0I0P7</accession>
<evidence type="ECO:0008006" key="3">
    <source>
        <dbReference type="Google" id="ProtNLM"/>
    </source>
</evidence>
<dbReference type="AlphaFoldDB" id="A0A0A0I0P7"/>
<protein>
    <recommendedName>
        <fullName evidence="3">Protein kinase</fullName>
    </recommendedName>
</protein>
<name>A0A0A0I0P7_CLOBO</name>
<proteinExistence type="predicted"/>